<dbReference type="Gene3D" id="2.40.100.10">
    <property type="entry name" value="Cyclophilin-like"/>
    <property type="match status" value="1"/>
</dbReference>
<name>A0A2T0RTL2_9RHOB</name>
<dbReference type="Gene3D" id="3.30.1360.40">
    <property type="match status" value="1"/>
</dbReference>
<evidence type="ECO:0000256" key="1">
    <source>
        <dbReference type="ARBA" id="ARBA00022741"/>
    </source>
</evidence>
<dbReference type="SMART" id="SM00796">
    <property type="entry name" value="AHS1"/>
    <property type="match status" value="1"/>
</dbReference>
<dbReference type="InterPro" id="IPR010016">
    <property type="entry name" value="PxpB"/>
</dbReference>
<evidence type="ECO:0000256" key="4">
    <source>
        <dbReference type="SAM" id="MobiDB-lite"/>
    </source>
</evidence>
<keyword evidence="1" id="KW-0547">Nucleotide-binding</keyword>
<evidence type="ECO:0000256" key="2">
    <source>
        <dbReference type="ARBA" id="ARBA00022801"/>
    </source>
</evidence>
<feature type="domain" description="Carboxyltransferase" evidence="5">
    <location>
        <begin position="12"/>
        <end position="216"/>
    </location>
</feature>
<proteinExistence type="predicted"/>
<evidence type="ECO:0000313" key="6">
    <source>
        <dbReference type="EMBL" id="PRY24450.1"/>
    </source>
</evidence>
<keyword evidence="7" id="KW-1185">Reference proteome</keyword>
<evidence type="ECO:0000313" key="7">
    <source>
        <dbReference type="Proteomes" id="UP000239480"/>
    </source>
</evidence>
<protein>
    <submittedName>
        <fullName evidence="6">KipI family sensor histidine kinase inhibitor</fullName>
    </submittedName>
</protein>
<dbReference type="GO" id="GO:0005524">
    <property type="term" value="F:ATP binding"/>
    <property type="evidence" value="ECO:0007669"/>
    <property type="project" value="UniProtKB-KW"/>
</dbReference>
<dbReference type="SUPFAM" id="SSF160467">
    <property type="entry name" value="PH0987 N-terminal domain-like"/>
    <property type="match status" value="1"/>
</dbReference>
<gene>
    <name evidence="6" type="ORF">CLV78_103316</name>
</gene>
<keyword evidence="3" id="KW-0067">ATP-binding</keyword>
<keyword evidence="2" id="KW-0378">Hydrolase</keyword>
<sequence>MTKGTMRTEGFPRIERVGLDGLLVRFADTLSEPANRAALAFRGAMAGLDHAGIRETTSSLAGALVLFDPLALPHDTLEAELSRLLADRDWYAAPLPSPRRLWHVPAVYGGARAPQLDRVLSLVKMDKAEAVAQLSTARLRVIALGFAPGQPYLGQLPEQWDLPRQTDLQTRVPPGAIGLAVRQFVLFVPETQTGWYHIAQTAFRCYRPNGSPAFALQPGDEMVFPAVDESQLAEHEENPDGGATSEVLE</sequence>
<organism evidence="6 7">
    <name type="scientific">Aliiruegeria haliotis</name>
    <dbReference type="NCBI Taxonomy" id="1280846"/>
    <lineage>
        <taxon>Bacteria</taxon>
        <taxon>Pseudomonadati</taxon>
        <taxon>Pseudomonadota</taxon>
        <taxon>Alphaproteobacteria</taxon>
        <taxon>Rhodobacterales</taxon>
        <taxon>Roseobacteraceae</taxon>
        <taxon>Aliiruegeria</taxon>
    </lineage>
</organism>
<dbReference type="SUPFAM" id="SSF50891">
    <property type="entry name" value="Cyclophilin-like"/>
    <property type="match status" value="1"/>
</dbReference>
<evidence type="ECO:0000256" key="3">
    <source>
        <dbReference type="ARBA" id="ARBA00022840"/>
    </source>
</evidence>
<comment type="caution">
    <text evidence="6">The sequence shown here is derived from an EMBL/GenBank/DDBJ whole genome shotgun (WGS) entry which is preliminary data.</text>
</comment>
<dbReference type="Pfam" id="PF02682">
    <property type="entry name" value="CT_C_D"/>
    <property type="match status" value="1"/>
</dbReference>
<evidence type="ECO:0000259" key="5">
    <source>
        <dbReference type="SMART" id="SM00796"/>
    </source>
</evidence>
<dbReference type="InterPro" id="IPR029000">
    <property type="entry name" value="Cyclophilin-like_dom_sf"/>
</dbReference>
<reference evidence="6 7" key="1">
    <citation type="submission" date="2018-03" db="EMBL/GenBank/DDBJ databases">
        <title>Genomic Encyclopedia of Archaeal and Bacterial Type Strains, Phase II (KMG-II): from individual species to whole genera.</title>
        <authorList>
            <person name="Goeker M."/>
        </authorList>
    </citation>
    <scope>NUCLEOTIDE SEQUENCE [LARGE SCALE GENOMIC DNA]</scope>
    <source>
        <strain evidence="6 7">DSM 29328</strain>
    </source>
</reference>
<dbReference type="PANTHER" id="PTHR34698:SF2">
    <property type="entry name" value="5-OXOPROLINASE SUBUNIT B"/>
    <property type="match status" value="1"/>
</dbReference>
<dbReference type="InterPro" id="IPR003833">
    <property type="entry name" value="CT_C_D"/>
</dbReference>
<dbReference type="GO" id="GO:0016787">
    <property type="term" value="F:hydrolase activity"/>
    <property type="evidence" value="ECO:0007669"/>
    <property type="project" value="UniProtKB-KW"/>
</dbReference>
<dbReference type="Proteomes" id="UP000239480">
    <property type="component" value="Unassembled WGS sequence"/>
</dbReference>
<feature type="region of interest" description="Disordered" evidence="4">
    <location>
        <begin position="230"/>
        <end position="249"/>
    </location>
</feature>
<accession>A0A2T0RTL2</accession>
<dbReference type="EMBL" id="PVTD01000003">
    <property type="protein sequence ID" value="PRY24450.1"/>
    <property type="molecule type" value="Genomic_DNA"/>
</dbReference>
<dbReference type="AlphaFoldDB" id="A0A2T0RTL2"/>
<dbReference type="PANTHER" id="PTHR34698">
    <property type="entry name" value="5-OXOPROLINASE SUBUNIT B"/>
    <property type="match status" value="1"/>
</dbReference>
<dbReference type="RefSeq" id="WP_245924958.1">
    <property type="nucleotide sequence ID" value="NZ_PVTD01000003.1"/>
</dbReference>